<dbReference type="Proteomes" id="UP000215902">
    <property type="component" value="Unassembled WGS sequence"/>
</dbReference>
<dbReference type="InterPro" id="IPR040385">
    <property type="entry name" value="RABL6"/>
</dbReference>
<feature type="compositionally biased region" description="Basic residues" evidence="1">
    <location>
        <begin position="548"/>
        <end position="558"/>
    </location>
</feature>
<feature type="region of interest" description="Disordered" evidence="1">
    <location>
        <begin position="491"/>
        <end position="628"/>
    </location>
</feature>
<evidence type="ECO:0000313" key="3">
    <source>
        <dbReference type="Proteomes" id="UP000215902"/>
    </source>
</evidence>
<protein>
    <recommendedName>
        <fullName evidence="4">Rab-like protein 6</fullName>
    </recommendedName>
</protein>
<evidence type="ECO:0000256" key="1">
    <source>
        <dbReference type="SAM" id="MobiDB-lite"/>
    </source>
</evidence>
<feature type="compositionally biased region" description="Low complexity" evidence="1">
    <location>
        <begin position="27"/>
        <end position="49"/>
    </location>
</feature>
<dbReference type="GO" id="GO:0005634">
    <property type="term" value="C:nucleus"/>
    <property type="evidence" value="ECO:0007669"/>
    <property type="project" value="TreeGrafter"/>
</dbReference>
<feature type="compositionally biased region" description="Pro residues" evidence="1">
    <location>
        <begin position="373"/>
        <end position="410"/>
    </location>
</feature>
<dbReference type="STRING" id="282301.A0A267F2H0"/>
<proteinExistence type="predicted"/>
<feature type="region of interest" description="Disordered" evidence="1">
    <location>
        <begin position="1"/>
        <end position="56"/>
    </location>
</feature>
<dbReference type="AlphaFoldDB" id="A0A267F2H0"/>
<dbReference type="GO" id="GO:0005525">
    <property type="term" value="F:GTP binding"/>
    <property type="evidence" value="ECO:0007669"/>
    <property type="project" value="InterPro"/>
</dbReference>
<dbReference type="PRINTS" id="PR00449">
    <property type="entry name" value="RASTRNSFRMNG"/>
</dbReference>
<evidence type="ECO:0008006" key="4">
    <source>
        <dbReference type="Google" id="ProtNLM"/>
    </source>
</evidence>
<dbReference type="Pfam" id="PF00071">
    <property type="entry name" value="Ras"/>
    <property type="match status" value="1"/>
</dbReference>
<feature type="compositionally biased region" description="Low complexity" evidence="1">
    <location>
        <begin position="314"/>
        <end position="325"/>
    </location>
</feature>
<feature type="compositionally biased region" description="Pro residues" evidence="1">
    <location>
        <begin position="330"/>
        <end position="341"/>
    </location>
</feature>
<accession>A0A267F2H0</accession>
<dbReference type="OrthoDB" id="207081at2759"/>
<keyword evidence="3" id="KW-1185">Reference proteome</keyword>
<feature type="non-terminal residue" evidence="2">
    <location>
        <position position="1"/>
    </location>
</feature>
<comment type="caution">
    <text evidence="2">The sequence shown here is derived from an EMBL/GenBank/DDBJ whole genome shotgun (WGS) entry which is preliminary data.</text>
</comment>
<name>A0A267F2H0_9PLAT</name>
<dbReference type="PROSITE" id="PS51419">
    <property type="entry name" value="RAB"/>
    <property type="match status" value="1"/>
</dbReference>
<feature type="region of interest" description="Disordered" evidence="1">
    <location>
        <begin position="286"/>
        <end position="350"/>
    </location>
</feature>
<dbReference type="EMBL" id="NIVC01001443">
    <property type="protein sequence ID" value="PAA67913.1"/>
    <property type="molecule type" value="Genomic_DNA"/>
</dbReference>
<dbReference type="GO" id="GO:0003924">
    <property type="term" value="F:GTPase activity"/>
    <property type="evidence" value="ECO:0007669"/>
    <property type="project" value="InterPro"/>
</dbReference>
<dbReference type="SUPFAM" id="SSF52540">
    <property type="entry name" value="P-loop containing nucleoside triphosphate hydrolases"/>
    <property type="match status" value="1"/>
</dbReference>
<dbReference type="PANTHER" id="PTHR14932:SF1">
    <property type="entry name" value="RAB-LIKE PROTEIN 6"/>
    <property type="match status" value="1"/>
</dbReference>
<feature type="region of interest" description="Disordered" evidence="1">
    <location>
        <begin position="372"/>
        <end position="439"/>
    </location>
</feature>
<feature type="compositionally biased region" description="Acidic residues" evidence="1">
    <location>
        <begin position="491"/>
        <end position="504"/>
    </location>
</feature>
<dbReference type="InterPro" id="IPR001806">
    <property type="entry name" value="Small_GTPase"/>
</dbReference>
<dbReference type="GO" id="GO:0005829">
    <property type="term" value="C:cytosol"/>
    <property type="evidence" value="ECO:0007669"/>
    <property type="project" value="TreeGrafter"/>
</dbReference>
<dbReference type="InterPro" id="IPR027417">
    <property type="entry name" value="P-loop_NTPase"/>
</dbReference>
<dbReference type="SMART" id="SM00175">
    <property type="entry name" value="RAB"/>
    <property type="match status" value="1"/>
</dbReference>
<evidence type="ECO:0000313" key="2">
    <source>
        <dbReference type="EMBL" id="PAA67913.1"/>
    </source>
</evidence>
<organism evidence="2 3">
    <name type="scientific">Macrostomum lignano</name>
    <dbReference type="NCBI Taxonomy" id="282301"/>
    <lineage>
        <taxon>Eukaryota</taxon>
        <taxon>Metazoa</taxon>
        <taxon>Spiralia</taxon>
        <taxon>Lophotrochozoa</taxon>
        <taxon>Platyhelminthes</taxon>
        <taxon>Rhabditophora</taxon>
        <taxon>Macrostomorpha</taxon>
        <taxon>Macrostomida</taxon>
        <taxon>Macrostomidae</taxon>
        <taxon>Macrostomum</taxon>
    </lineage>
</organism>
<gene>
    <name evidence="2" type="ORF">BOX15_Mlig028301g1</name>
</gene>
<reference evidence="2 3" key="1">
    <citation type="submission" date="2017-06" db="EMBL/GenBank/DDBJ databases">
        <title>A platform for efficient transgenesis in Macrostomum lignano, a flatworm model organism for stem cell research.</title>
        <authorList>
            <person name="Berezikov E."/>
        </authorList>
    </citation>
    <scope>NUCLEOTIDE SEQUENCE [LARGE SCALE GENOMIC DNA]</scope>
    <source>
        <strain evidence="2">DV1</strain>
        <tissue evidence="2">Whole organism</tissue>
    </source>
</reference>
<sequence length="628" mass="67842">SQGKTGMSFISRILKPSTRPGEAETAAGSPSLLPSQQPQQQGKPKQLAQRRPVRSQAVEPADTLKIVIRGDSSVGKSCLLARLQGGAFIEEYAPTERPRSAIIRWKCDSRSATLQVWDAVDSGRPRRARAGLKLANDCDNRSPGGAASAAVSGGSAGSDEAAAAAAYAGCHGVVLMLDMTKAWTMAYVERELARAPPDLPVLVLANHRDMGHHRSVTADQARMAIRESGRRLEITRYAESSMRNGYGLKYVHRFLCLPYLCAQRQRLLQRLEANTEDRTTAVLELQLEEEESRQANDGMDHTRSKKKEDASRISDSSQQQTSVTDAAPKTPSPLSPLPSQSPPAVVGRLSAPPARLIPGAEQYLMELRRAQLPQPPQPPSPQSQQPQPPPHHQPKLPSSPTPPPLSPSRPEPAGADDERSSQSSSQRSPTAADAAEVGVDAIDGVANADVDVADDVDSDDALPGAVVSTRFDDVAELDDSAVAAFAADADAVDGDGDEAEDAEQVETVAVPPAPAPVIDWGPLLAKYEDEPAESQVLPEPSAEEQKQQTKKKRKKKTKQQQQQQPVEPEQPEPPVRPKSKSKSKVKPEKSVKTKSGKRAIASEQQQQQQQPKAVLSKEEEELERFLNE</sequence>
<feature type="compositionally biased region" description="Basic and acidic residues" evidence="1">
    <location>
        <begin position="292"/>
        <end position="312"/>
    </location>
</feature>
<dbReference type="Gene3D" id="3.40.50.300">
    <property type="entry name" value="P-loop containing nucleotide triphosphate hydrolases"/>
    <property type="match status" value="1"/>
</dbReference>
<dbReference type="PANTHER" id="PTHR14932">
    <property type="entry name" value="RAS GTPASE-RELATED"/>
    <property type="match status" value="1"/>
</dbReference>